<dbReference type="InterPro" id="IPR003773">
    <property type="entry name" value="Menaquinone_biosynth"/>
</dbReference>
<dbReference type="Pfam" id="PF02621">
    <property type="entry name" value="VitK2_biosynth"/>
    <property type="match status" value="1"/>
</dbReference>
<protein>
    <recommendedName>
        <fullName evidence="4">1,4-dihydroxy-6-naphtoate synthase</fullName>
        <ecNumber evidence="4">4.1.99.29</ecNumber>
    </recommendedName>
    <alternativeName>
        <fullName evidence="4">Menaquinone biosynthetic enzyme MqnD</fullName>
    </alternativeName>
</protein>
<reference evidence="5 6" key="1">
    <citation type="submission" date="2011-03" db="EMBL/GenBank/DDBJ databases">
        <authorList>
            <person name="Muzny D."/>
            <person name="Qin X."/>
            <person name="Deng J."/>
            <person name="Jiang H."/>
            <person name="Liu Y."/>
            <person name="Qu J."/>
            <person name="Song X.-Z."/>
            <person name="Zhang L."/>
            <person name="Thornton R."/>
            <person name="Coyle M."/>
            <person name="Francisco L."/>
            <person name="Jackson L."/>
            <person name="Javaid M."/>
            <person name="Korchina V."/>
            <person name="Kovar C."/>
            <person name="Mata R."/>
            <person name="Mathew T."/>
            <person name="Ngo R."/>
            <person name="Nguyen L."/>
            <person name="Nguyen N."/>
            <person name="Okwuonu G."/>
            <person name="Ongeri F."/>
            <person name="Pham C."/>
            <person name="Simmons D."/>
            <person name="Wilczek-Boney K."/>
            <person name="Hale W."/>
            <person name="Jakkamsetti A."/>
            <person name="Pham P."/>
            <person name="Ruth R."/>
            <person name="San Lucas F."/>
            <person name="Warren J."/>
            <person name="Zhang J."/>
            <person name="Zhao Z."/>
            <person name="Zhou C."/>
            <person name="Zhu D."/>
            <person name="Lee S."/>
            <person name="Bess C."/>
            <person name="Blankenburg K."/>
            <person name="Forbes L."/>
            <person name="Fu Q."/>
            <person name="Gubbala S."/>
            <person name="Hirani K."/>
            <person name="Jayaseelan J.C."/>
            <person name="Lara F."/>
            <person name="Munidasa M."/>
            <person name="Palculict T."/>
            <person name="Patil S."/>
            <person name="Pu L.-L."/>
            <person name="Saada N."/>
            <person name="Tang L."/>
            <person name="Weissenberger G."/>
            <person name="Zhu Y."/>
            <person name="Hemphill L."/>
            <person name="Shang Y."/>
            <person name="Youmans B."/>
            <person name="Ayvaz T."/>
            <person name="Ross M."/>
            <person name="Santibanez J."/>
            <person name="Aqrawi P."/>
            <person name="Gross S."/>
            <person name="Joshi V."/>
            <person name="Fowler G."/>
            <person name="Nazareth L."/>
            <person name="Reid J."/>
            <person name="Worley K."/>
            <person name="Petrosino J."/>
            <person name="Highlander S."/>
            <person name="Gibbs R."/>
            <person name="Gibbs R."/>
        </authorList>
    </citation>
    <scope>NUCLEOTIDE SEQUENCE [LARGE SCALE GENOMIC DNA]</scope>
    <source>
        <strain evidence="5 6">83</strain>
    </source>
</reference>
<organism evidence="5 6">
    <name type="scientific">Helicobacter pylori 83</name>
    <dbReference type="NCBI Taxonomy" id="585538"/>
    <lineage>
        <taxon>Bacteria</taxon>
        <taxon>Pseudomonadati</taxon>
        <taxon>Campylobacterota</taxon>
        <taxon>Epsilonproteobacteria</taxon>
        <taxon>Campylobacterales</taxon>
        <taxon>Helicobacteraceae</taxon>
        <taxon>Helicobacter</taxon>
    </lineage>
</organism>
<dbReference type="Proteomes" id="UP000008459">
    <property type="component" value="Chromosome"/>
</dbReference>
<keyword evidence="2 4" id="KW-0474">Menaquinone biosynthesis</keyword>
<dbReference type="HAMAP" id="MF_00996">
    <property type="entry name" value="MqnD"/>
    <property type="match status" value="1"/>
</dbReference>
<dbReference type="AlphaFoldDB" id="F4D3L6"/>
<feature type="active site" description="Proton acceptor" evidence="4">
    <location>
        <position position="181"/>
    </location>
</feature>
<dbReference type="GO" id="GO:0009234">
    <property type="term" value="P:menaquinone biosynthetic process"/>
    <property type="evidence" value="ECO:0007669"/>
    <property type="project" value="UniProtKB-UniRule"/>
</dbReference>
<evidence type="ECO:0000313" key="6">
    <source>
        <dbReference type="Proteomes" id="UP000008459"/>
    </source>
</evidence>
<comment type="catalytic activity">
    <reaction evidence="4">
        <text>cyclic dehypoxanthinylfutalosinate = 1,4-dihydroxy-6-naphthoate + dihydroxyacetone</text>
        <dbReference type="Rhea" id="RHEA:33087"/>
        <dbReference type="ChEBI" id="CHEBI:16016"/>
        <dbReference type="ChEBI" id="CHEBI:64254"/>
        <dbReference type="ChEBI" id="CHEBI:64270"/>
        <dbReference type="EC" id="4.1.99.29"/>
    </reaction>
</comment>
<evidence type="ECO:0000256" key="2">
    <source>
        <dbReference type="ARBA" id="ARBA00022428"/>
    </source>
</evidence>
<dbReference type="EC" id="4.1.99.29" evidence="4"/>
<gene>
    <name evidence="4" type="primary">mqnD</name>
    <name evidence="5" type="ORF">HMPREF0462_0206</name>
</gene>
<dbReference type="PATRIC" id="fig|585538.3.peg.216"/>
<comment type="pathway">
    <text evidence="1 4">Quinol/quinone metabolism; menaquinone biosynthesis.</text>
</comment>
<dbReference type="SUPFAM" id="SSF53850">
    <property type="entry name" value="Periplasmic binding protein-like II"/>
    <property type="match status" value="1"/>
</dbReference>
<evidence type="ECO:0000256" key="3">
    <source>
        <dbReference type="ARBA" id="ARBA00023239"/>
    </source>
</evidence>
<evidence type="ECO:0000313" key="5">
    <source>
        <dbReference type="EMBL" id="AEE69811.1"/>
    </source>
</evidence>
<comment type="caution">
    <text evidence="4">Lacks conserved residue(s) required for the propagation of feature annotation.</text>
</comment>
<sequence>MPLNYLIEFDLFILSNPSLKSIIIKGLTLSQKDFTLISVAHSPDADDIFMYYAIKFGWIDCPIKNKTFHNIALDIETLNQEALKNTYDVSAISFALFPKIANDYALLPTATSFGNGYGPKLVKKKGVKLKKDFRVALSGEHTTNALLFKIYYKHARITYMNFLDIEKAVLEEKVHAGVLIHENILDFHNELEVEKELWDVWQELIKVDDLPLPLGGMAIRRSIPLYRAILIKKALIKAVEVALKHQNLLSGMLLERTLIRVNMERLQTYLSLYANETSTHLSEIQILAIDKLFELGYQHGFYASLLKAKDCLLTDEYLQYRFS</sequence>
<comment type="similarity">
    <text evidence="4">Belongs to the MqnA/MqnD family. MqnD subfamily.</text>
</comment>
<dbReference type="InterPro" id="IPR030869">
    <property type="entry name" value="MqnD"/>
</dbReference>
<dbReference type="GO" id="GO:0016830">
    <property type="term" value="F:carbon-carbon lyase activity"/>
    <property type="evidence" value="ECO:0007669"/>
    <property type="project" value="UniProtKB-UniRule"/>
</dbReference>
<dbReference type="Gene3D" id="3.40.190.10">
    <property type="entry name" value="Periplasmic binding protein-like II"/>
    <property type="match status" value="2"/>
</dbReference>
<evidence type="ECO:0000256" key="4">
    <source>
        <dbReference type="HAMAP-Rule" id="MF_00996"/>
    </source>
</evidence>
<evidence type="ECO:0000256" key="1">
    <source>
        <dbReference type="ARBA" id="ARBA00004863"/>
    </source>
</evidence>
<dbReference type="UniPathway" id="UPA00079"/>
<dbReference type="PANTHER" id="PTHR37167:SF1">
    <property type="entry name" value="1,4-DIHYDROXY-6-NAPHTOATE SYNTHASE"/>
    <property type="match status" value="1"/>
</dbReference>
<dbReference type="EMBL" id="CP002605">
    <property type="protein sequence ID" value="AEE69811.1"/>
    <property type="molecule type" value="Genomic_DNA"/>
</dbReference>
<dbReference type="HOGENOM" id="CLU_070326_0_0_7"/>
<proteinExistence type="inferred from homology"/>
<dbReference type="KEGG" id="hpx:HMPREF0462_0206"/>
<keyword evidence="3 4" id="KW-0456">Lyase</keyword>
<name>F4D3L6_HELPX</name>
<accession>F4D3L6</accession>
<dbReference type="CDD" id="cd13534">
    <property type="entry name" value="PBP2_MqnD_like"/>
    <property type="match status" value="1"/>
</dbReference>
<comment type="function">
    <text evidence="4">Catalyzes the conversion of cyclic dehypoxanthine futalosine (cyclic DHFL) into 1,4-dihydroxy-6-naphthoate, a step in the biosynthesis of menaquinone (MK, vitamin K2).</text>
</comment>
<dbReference type="PANTHER" id="PTHR37167">
    <property type="entry name" value="1,4-DIHYDROXY-6-NAPHTOATE SYNTHASE"/>
    <property type="match status" value="1"/>
</dbReference>